<reference evidence="2 3" key="1">
    <citation type="journal article" date="2010" name="Nature">
        <title>The Ectocarpus genome and the independent evolution of multicellularity in brown algae.</title>
        <authorList>
            <person name="Cock J.M."/>
            <person name="Sterck L."/>
            <person name="Rouze P."/>
            <person name="Scornet D."/>
            <person name="Allen A.E."/>
            <person name="Amoutzias G."/>
            <person name="Anthouard V."/>
            <person name="Artiguenave F."/>
            <person name="Aury J.M."/>
            <person name="Badger J.H."/>
            <person name="Beszteri B."/>
            <person name="Billiau K."/>
            <person name="Bonnet E."/>
            <person name="Bothwell J.H."/>
            <person name="Bowler C."/>
            <person name="Boyen C."/>
            <person name="Brownlee C."/>
            <person name="Carrano C.J."/>
            <person name="Charrier B."/>
            <person name="Cho G.Y."/>
            <person name="Coelho S.M."/>
            <person name="Collen J."/>
            <person name="Corre E."/>
            <person name="Da Silva C."/>
            <person name="Delage L."/>
            <person name="Delaroque N."/>
            <person name="Dittami S.M."/>
            <person name="Doulbeau S."/>
            <person name="Elias M."/>
            <person name="Farnham G."/>
            <person name="Gachon C.M."/>
            <person name="Gschloessl B."/>
            <person name="Heesch S."/>
            <person name="Jabbari K."/>
            <person name="Jubin C."/>
            <person name="Kawai H."/>
            <person name="Kimura K."/>
            <person name="Kloareg B."/>
            <person name="Kupper F.C."/>
            <person name="Lang D."/>
            <person name="Le Bail A."/>
            <person name="Leblanc C."/>
            <person name="Lerouge P."/>
            <person name="Lohr M."/>
            <person name="Lopez P.J."/>
            <person name="Martens C."/>
            <person name="Maumus F."/>
            <person name="Michel G."/>
            <person name="Miranda-Saavedra D."/>
            <person name="Morales J."/>
            <person name="Moreau H."/>
            <person name="Motomura T."/>
            <person name="Nagasato C."/>
            <person name="Napoli C.A."/>
            <person name="Nelson D.R."/>
            <person name="Nyvall-Collen P."/>
            <person name="Peters A.F."/>
            <person name="Pommier C."/>
            <person name="Potin P."/>
            <person name="Poulain J."/>
            <person name="Quesneville H."/>
            <person name="Read B."/>
            <person name="Rensing S.A."/>
            <person name="Ritter A."/>
            <person name="Rousvoal S."/>
            <person name="Samanta M."/>
            <person name="Samson G."/>
            <person name="Schroeder D.C."/>
            <person name="Segurens B."/>
            <person name="Strittmatter M."/>
            <person name="Tonon T."/>
            <person name="Tregear J.W."/>
            <person name="Valentin K."/>
            <person name="von Dassow P."/>
            <person name="Yamagishi T."/>
            <person name="Van de Peer Y."/>
            <person name="Wincker P."/>
        </authorList>
    </citation>
    <scope>NUCLEOTIDE SEQUENCE [LARGE SCALE GENOMIC DNA]</scope>
    <source>
        <strain evidence="3">Ec32 / CCAP1310/4</strain>
    </source>
</reference>
<feature type="compositionally biased region" description="Low complexity" evidence="1">
    <location>
        <begin position="181"/>
        <end position="195"/>
    </location>
</feature>
<dbReference type="OrthoDB" id="10415589at2759"/>
<feature type="compositionally biased region" description="Pro residues" evidence="1">
    <location>
        <begin position="146"/>
        <end position="157"/>
    </location>
</feature>
<protein>
    <submittedName>
        <fullName evidence="2">Uncharacterized protein</fullName>
    </submittedName>
</protein>
<dbReference type="InParanoid" id="D7G7E9"/>
<evidence type="ECO:0000313" key="3">
    <source>
        <dbReference type="Proteomes" id="UP000002630"/>
    </source>
</evidence>
<dbReference type="EMBL" id="FN649760">
    <property type="protein sequence ID" value="CBJ33990.1"/>
    <property type="molecule type" value="Genomic_DNA"/>
</dbReference>
<gene>
    <name evidence="2" type="ORF">Esi_0817_0004</name>
</gene>
<dbReference type="Proteomes" id="UP000002630">
    <property type="component" value="Unassembled WGS sequence"/>
</dbReference>
<evidence type="ECO:0000256" key="1">
    <source>
        <dbReference type="SAM" id="MobiDB-lite"/>
    </source>
</evidence>
<evidence type="ECO:0000313" key="2">
    <source>
        <dbReference type="EMBL" id="CBJ33990.1"/>
    </source>
</evidence>
<feature type="compositionally biased region" description="Low complexity" evidence="1">
    <location>
        <begin position="12"/>
        <end position="21"/>
    </location>
</feature>
<keyword evidence="3" id="KW-1185">Reference proteome</keyword>
<proteinExistence type="predicted"/>
<dbReference type="AlphaFoldDB" id="D7G7E9"/>
<name>D7G7E9_ECTSI</name>
<feature type="region of interest" description="Disordered" evidence="1">
    <location>
        <begin position="1"/>
        <end position="29"/>
    </location>
</feature>
<accession>D7G7E9</accession>
<organism evidence="2 3">
    <name type="scientific">Ectocarpus siliculosus</name>
    <name type="common">Brown alga</name>
    <name type="synonym">Conferva siliculosa</name>
    <dbReference type="NCBI Taxonomy" id="2880"/>
    <lineage>
        <taxon>Eukaryota</taxon>
        <taxon>Sar</taxon>
        <taxon>Stramenopiles</taxon>
        <taxon>Ochrophyta</taxon>
        <taxon>PX clade</taxon>
        <taxon>Phaeophyceae</taxon>
        <taxon>Ectocarpales</taxon>
        <taxon>Ectocarpaceae</taxon>
        <taxon>Ectocarpus</taxon>
    </lineage>
</organism>
<feature type="region of interest" description="Disordered" evidence="1">
    <location>
        <begin position="113"/>
        <end position="225"/>
    </location>
</feature>
<feature type="compositionally biased region" description="Polar residues" evidence="1">
    <location>
        <begin position="163"/>
        <end position="175"/>
    </location>
</feature>
<sequence>MSNLGNDTAHPVQHGGVQGQQTAPVLGAHPSMNVPAYPKTATPGGFYHPQHHAQPYATANGTVWGSGRDPRTAGAMAPPAGLPGICGVSGVVSAAASAAQAAWLGSQSGRASEALPTAKRTHDGQLVQHARSHAGWAQAQGCPRDGAPPPHSAPSPGPLTGAAASSTPVATSNDSGVPHQPASSPRGAAAAGAPPTDLTGSLVDPPRSAFLPGPPSSAAIAGPATTDLAGLGEPLAGSGDAKGVEGAAGGAVQLLAVASNTAVAAAAGKENVHTPPKKGGQNYNGLYLSLLLEALLDACKTRDDGKWRMKTTCSTNWGEQKAIADAVFEKWQKASLDERMRYGGRSDSTLEYGKGAQANFLTSKKHQYRKWANQPAEARNAANATSTMWRRLAPTMEAFFRLDSDTACDEPNAQQSKAQGVFKDAKKKKHKKLVQSMNPDYDRIPAGESVIWEDYSSFWRDVVPPVPEDQRAEVEQQFPSLRRMISMASSKKFESKLFRYGEGKITQRTASLVVDTIHEMLYVPRMK</sequence>